<feature type="transmembrane region" description="Helical" evidence="1">
    <location>
        <begin position="25"/>
        <end position="41"/>
    </location>
</feature>
<dbReference type="EMBL" id="JXXV01000005">
    <property type="protein sequence ID" value="KJY85005.1"/>
    <property type="molecule type" value="Genomic_DNA"/>
</dbReference>
<dbReference type="GO" id="GO:0004190">
    <property type="term" value="F:aspartic-type endopeptidase activity"/>
    <property type="evidence" value="ECO:0007669"/>
    <property type="project" value="InterPro"/>
</dbReference>
<keyword evidence="1" id="KW-0812">Transmembrane</keyword>
<name>A0A0F4NPD6_9VIBR</name>
<dbReference type="PATRIC" id="fig|579748.3.peg.287"/>
<evidence type="ECO:0000259" key="2">
    <source>
        <dbReference type="Pfam" id="PF01478"/>
    </source>
</evidence>
<accession>A0A0F4NPD6</accession>
<evidence type="ECO:0000313" key="3">
    <source>
        <dbReference type="EMBL" id="KJY85005.1"/>
    </source>
</evidence>
<dbReference type="Pfam" id="PF01478">
    <property type="entry name" value="Peptidase_A24"/>
    <property type="match status" value="1"/>
</dbReference>
<dbReference type="OrthoDB" id="5905525at2"/>
<proteinExistence type="predicted"/>
<evidence type="ECO:0000313" key="4">
    <source>
        <dbReference type="Proteomes" id="UP000033673"/>
    </source>
</evidence>
<feature type="transmembrane region" description="Helical" evidence="1">
    <location>
        <begin position="94"/>
        <end position="112"/>
    </location>
</feature>
<dbReference type="GO" id="GO:0016020">
    <property type="term" value="C:membrane"/>
    <property type="evidence" value="ECO:0007669"/>
    <property type="project" value="InterPro"/>
</dbReference>
<feature type="domain" description="Prepilin type IV endopeptidase peptidase" evidence="2">
    <location>
        <begin position="5"/>
        <end position="105"/>
    </location>
</feature>
<protein>
    <recommendedName>
        <fullName evidence="2">Prepilin type IV endopeptidase peptidase domain-containing protein</fullName>
    </recommendedName>
</protein>
<sequence>MDVLVWAVLIAIAVSDAKEHRIPNVLLLVVVILVLINKAFILHDYSLLFWSFASGSACFFGALLFYFMKVMAPGDVKLLGVVGFWLGTENTLDAIFWIAVASVTIGMFYAFLRMADRPEQTKVLFRKYSILALYGRSSLKSMTSNSSQEERYRMPFAPVVVIGLAMHQYF</sequence>
<keyword evidence="4" id="KW-1185">Reference proteome</keyword>
<dbReference type="InterPro" id="IPR000045">
    <property type="entry name" value="Prepilin_IV_endopep_pep"/>
</dbReference>
<dbReference type="Gene3D" id="1.20.120.1220">
    <property type="match status" value="1"/>
</dbReference>
<evidence type="ECO:0000256" key="1">
    <source>
        <dbReference type="SAM" id="Phobius"/>
    </source>
</evidence>
<reference evidence="3 4" key="1">
    <citation type="journal article" date="2015" name="BMC Genomics">
        <title>Genome mining reveals unlocked bioactive potential of marine Gram-negative bacteria.</title>
        <authorList>
            <person name="Machado H."/>
            <person name="Sonnenschein E.C."/>
            <person name="Melchiorsen J."/>
            <person name="Gram L."/>
        </authorList>
    </citation>
    <scope>NUCLEOTIDE SEQUENCE [LARGE SCALE GENOMIC DNA]</scope>
    <source>
        <strain evidence="3 4">S2757</strain>
    </source>
</reference>
<keyword evidence="1" id="KW-1133">Transmembrane helix</keyword>
<dbReference type="RefSeq" id="WP_045953937.1">
    <property type="nucleotide sequence ID" value="NZ_JXXV01000005.1"/>
</dbReference>
<dbReference type="STRING" id="579748.TW81_01390"/>
<dbReference type="AlphaFoldDB" id="A0A0F4NPD6"/>
<dbReference type="Proteomes" id="UP000033673">
    <property type="component" value="Unassembled WGS sequence"/>
</dbReference>
<keyword evidence="1" id="KW-0472">Membrane</keyword>
<feature type="transmembrane region" description="Helical" evidence="1">
    <location>
        <begin position="48"/>
        <end position="68"/>
    </location>
</feature>
<comment type="caution">
    <text evidence="3">The sequence shown here is derived from an EMBL/GenBank/DDBJ whole genome shotgun (WGS) entry which is preliminary data.</text>
</comment>
<organism evidence="3 4">
    <name type="scientific">Vibrio galatheae</name>
    <dbReference type="NCBI Taxonomy" id="579748"/>
    <lineage>
        <taxon>Bacteria</taxon>
        <taxon>Pseudomonadati</taxon>
        <taxon>Pseudomonadota</taxon>
        <taxon>Gammaproteobacteria</taxon>
        <taxon>Vibrionales</taxon>
        <taxon>Vibrionaceae</taxon>
        <taxon>Vibrio</taxon>
    </lineage>
</organism>
<gene>
    <name evidence="3" type="ORF">TW81_01390</name>
</gene>